<proteinExistence type="predicted"/>
<keyword evidence="1" id="KW-0812">Transmembrane</keyword>
<feature type="transmembrane region" description="Helical" evidence="1">
    <location>
        <begin position="62"/>
        <end position="88"/>
    </location>
</feature>
<comment type="caution">
    <text evidence="2">The sequence shown here is derived from an EMBL/GenBank/DDBJ whole genome shotgun (WGS) entry which is preliminary data.</text>
</comment>
<evidence type="ECO:0000313" key="2">
    <source>
        <dbReference type="EMBL" id="NEL54620.1"/>
    </source>
</evidence>
<keyword evidence="1" id="KW-1133">Transmembrane helix</keyword>
<reference evidence="2 3" key="1">
    <citation type="submission" date="2020-02" db="EMBL/GenBank/DDBJ databases">
        <title>The whole genome sequence of CPCC 205119.</title>
        <authorList>
            <person name="Jiang Z."/>
        </authorList>
    </citation>
    <scope>NUCLEOTIDE SEQUENCE [LARGE SCALE GENOMIC DNA]</scope>
    <source>
        <strain evidence="2 3">CPCC 205119</strain>
    </source>
</reference>
<gene>
    <name evidence="2" type="ORF">G1H19_11470</name>
</gene>
<evidence type="ECO:0000256" key="1">
    <source>
        <dbReference type="SAM" id="Phobius"/>
    </source>
</evidence>
<sequence length="120" mass="13153">MTPPHTSRPDDTLGAEESSIRYFVAQLLEVLVALAITSVTITPDPDCFASACATGYDWWVPMAFLLGLPATLLCFALSLTLQWALYGTRELPRRGWLSRVLWITVPVTATVMSVVRLVAA</sequence>
<dbReference type="RefSeq" id="WP_152731038.1">
    <property type="nucleotide sequence ID" value="NZ_JAABOZ010000001.1"/>
</dbReference>
<name>A0A7K3WFV8_9ACTN</name>
<dbReference type="Proteomes" id="UP000470470">
    <property type="component" value="Unassembled WGS sequence"/>
</dbReference>
<dbReference type="AlphaFoldDB" id="A0A7K3WFV8"/>
<dbReference type="EMBL" id="JAAGWK010000015">
    <property type="protein sequence ID" value="NEL54620.1"/>
    <property type="molecule type" value="Genomic_DNA"/>
</dbReference>
<accession>A0A7K3WFV8</accession>
<protein>
    <submittedName>
        <fullName evidence="2">Uncharacterized protein</fullName>
    </submittedName>
</protein>
<keyword evidence="1" id="KW-0472">Membrane</keyword>
<feature type="transmembrane region" description="Helical" evidence="1">
    <location>
        <begin position="20"/>
        <end position="42"/>
    </location>
</feature>
<evidence type="ECO:0000313" key="3">
    <source>
        <dbReference type="Proteomes" id="UP000470470"/>
    </source>
</evidence>
<keyword evidence="3" id="KW-1185">Reference proteome</keyword>
<feature type="transmembrane region" description="Helical" evidence="1">
    <location>
        <begin position="100"/>
        <end position="119"/>
    </location>
</feature>
<organism evidence="2 3">
    <name type="scientific">Goekera deserti</name>
    <dbReference type="NCBI Taxonomy" id="2497753"/>
    <lineage>
        <taxon>Bacteria</taxon>
        <taxon>Bacillati</taxon>
        <taxon>Actinomycetota</taxon>
        <taxon>Actinomycetes</taxon>
        <taxon>Geodermatophilales</taxon>
        <taxon>Geodermatophilaceae</taxon>
        <taxon>Goekera</taxon>
    </lineage>
</organism>